<dbReference type="EMBL" id="FWXD01000004">
    <property type="protein sequence ID" value="SMC20437.1"/>
    <property type="molecule type" value="Genomic_DNA"/>
</dbReference>
<dbReference type="RefSeq" id="WP_176216777.1">
    <property type="nucleotide sequence ID" value="NZ_FWXD01000004.1"/>
</dbReference>
<evidence type="ECO:0000256" key="1">
    <source>
        <dbReference type="SAM" id="MobiDB-lite"/>
    </source>
</evidence>
<evidence type="ECO:0000313" key="2">
    <source>
        <dbReference type="EMBL" id="SMC20437.1"/>
    </source>
</evidence>
<feature type="region of interest" description="Disordered" evidence="1">
    <location>
        <begin position="36"/>
        <end position="56"/>
    </location>
</feature>
<name>A0A1W1X9B2_9NEIS</name>
<reference evidence="2 3" key="1">
    <citation type="submission" date="2017-04" db="EMBL/GenBank/DDBJ databases">
        <authorList>
            <person name="Afonso C.L."/>
            <person name="Miller P.J."/>
            <person name="Scott M.A."/>
            <person name="Spackman E."/>
            <person name="Goraichik I."/>
            <person name="Dimitrov K.M."/>
            <person name="Suarez D.L."/>
            <person name="Swayne D.E."/>
        </authorList>
    </citation>
    <scope>NUCLEOTIDE SEQUENCE [LARGE SCALE GENOMIC DNA]</scope>
    <source>
        <strain evidence="2 3">DSM 23236</strain>
    </source>
</reference>
<gene>
    <name evidence="2" type="ORF">SAMN02745857_00963</name>
</gene>
<protein>
    <submittedName>
        <fullName evidence="2">Uncharacterized protein</fullName>
    </submittedName>
</protein>
<sequence length="56" mass="6599">MSKHELQQRLIQPPNRLVHARLIGLRRVHRVDVPLQKPFDHDTGQLYDPGNHRKAD</sequence>
<dbReference type="Proteomes" id="UP000192761">
    <property type="component" value="Unassembled WGS sequence"/>
</dbReference>
<organism evidence="2 3">
    <name type="scientific">Andreprevotia lacus DSM 23236</name>
    <dbReference type="NCBI Taxonomy" id="1121001"/>
    <lineage>
        <taxon>Bacteria</taxon>
        <taxon>Pseudomonadati</taxon>
        <taxon>Pseudomonadota</taxon>
        <taxon>Betaproteobacteria</taxon>
        <taxon>Neisseriales</taxon>
        <taxon>Chitinibacteraceae</taxon>
        <taxon>Andreprevotia</taxon>
    </lineage>
</organism>
<dbReference type="STRING" id="1121001.SAMN02745857_00963"/>
<accession>A0A1W1X9B2</accession>
<keyword evidence="3" id="KW-1185">Reference proteome</keyword>
<evidence type="ECO:0000313" key="3">
    <source>
        <dbReference type="Proteomes" id="UP000192761"/>
    </source>
</evidence>
<dbReference type="AlphaFoldDB" id="A0A1W1X9B2"/>
<proteinExistence type="predicted"/>